<dbReference type="PROSITE" id="PS00216">
    <property type="entry name" value="SUGAR_TRANSPORT_1"/>
    <property type="match status" value="1"/>
</dbReference>
<dbReference type="InterPro" id="IPR005828">
    <property type="entry name" value="MFS_sugar_transport-like"/>
</dbReference>
<keyword evidence="4 8" id="KW-0812">Transmembrane</keyword>
<dbReference type="Gene3D" id="1.20.1250.20">
    <property type="entry name" value="MFS general substrate transporter like domains"/>
    <property type="match status" value="1"/>
</dbReference>
<feature type="domain" description="Major facilitator superfamily (MFS) profile" evidence="9">
    <location>
        <begin position="1"/>
        <end position="373"/>
    </location>
</feature>
<comment type="subcellular location">
    <subcellularLocation>
        <location evidence="1">Membrane</location>
        <topology evidence="1">Multi-pass membrane protein</topology>
    </subcellularLocation>
</comment>
<proteinExistence type="inferred from homology"/>
<sequence>MKTGRKGAALLTVCAPDCLYAGRVIAGLATGLCSTIAPMYISEVAPKAIRGALATSFNLILLVSLSLAFWINYGVSRWKNPTDKQWRISMAVQIIPGGLLLLGMLFQKESPRYLISHDRHDDAVANLTHLRRLPADHPFVATEIAEITQSVALERASVRGSSVFSLIKEIAVVPSNRRRYAMAMILQVFQQMTGTNAINYFAPSIFASVGVTGTSASLLATGVYGIVKIATSLVYVFLIVDNVGRRRPLMVGAVIQACCLLYLAVYVKLATIQAGHVSAGGYVGLVAIYIYAFGWSFGWSVVPWVVPSEIFPNRIRALAMSSVYAFQWLLNFAITRGTPYMMVNMDKWGAYLLFAVFTFAGAAWTFFFFPELKGRSIESMDRLFEQSSWTMLKRAYPTEEEKTLHLASVDEKVAVA</sequence>
<dbReference type="InterPro" id="IPR050360">
    <property type="entry name" value="MFS_Sugar_Transporters"/>
</dbReference>
<evidence type="ECO:0000256" key="1">
    <source>
        <dbReference type="ARBA" id="ARBA00004141"/>
    </source>
</evidence>
<accession>A0ABR3VTA2</accession>
<dbReference type="PANTHER" id="PTHR48022:SF2">
    <property type="entry name" value="PLASTIDIC GLUCOSE TRANSPORTER 4"/>
    <property type="match status" value="1"/>
</dbReference>
<evidence type="ECO:0000313" key="11">
    <source>
        <dbReference type="Proteomes" id="UP001586593"/>
    </source>
</evidence>
<name>A0ABR3VTA2_9PEZI</name>
<dbReference type="Proteomes" id="UP001586593">
    <property type="component" value="Unassembled WGS sequence"/>
</dbReference>
<feature type="transmembrane region" description="Helical" evidence="8">
    <location>
        <begin position="348"/>
        <end position="369"/>
    </location>
</feature>
<dbReference type="EMBL" id="JAZHXJ010001392">
    <property type="protein sequence ID" value="KAL1844890.1"/>
    <property type="molecule type" value="Genomic_DNA"/>
</dbReference>
<gene>
    <name evidence="10" type="ORF">VTK73DRAFT_1571</name>
</gene>
<reference evidence="10 11" key="1">
    <citation type="journal article" date="2024" name="Commun. Biol.">
        <title>Comparative genomic analysis of thermophilic fungi reveals convergent evolutionary adaptations and gene losses.</title>
        <authorList>
            <person name="Steindorff A.S."/>
            <person name="Aguilar-Pontes M.V."/>
            <person name="Robinson A.J."/>
            <person name="Andreopoulos B."/>
            <person name="LaButti K."/>
            <person name="Kuo A."/>
            <person name="Mondo S."/>
            <person name="Riley R."/>
            <person name="Otillar R."/>
            <person name="Haridas S."/>
            <person name="Lipzen A."/>
            <person name="Grimwood J."/>
            <person name="Schmutz J."/>
            <person name="Clum A."/>
            <person name="Reid I.D."/>
            <person name="Moisan M.C."/>
            <person name="Butler G."/>
            <person name="Nguyen T.T.M."/>
            <person name="Dewar K."/>
            <person name="Conant G."/>
            <person name="Drula E."/>
            <person name="Henrissat B."/>
            <person name="Hansel C."/>
            <person name="Singer S."/>
            <person name="Hutchinson M.I."/>
            <person name="de Vries R.P."/>
            <person name="Natvig D.O."/>
            <person name="Powell A.J."/>
            <person name="Tsang A."/>
            <person name="Grigoriev I.V."/>
        </authorList>
    </citation>
    <scope>NUCLEOTIDE SEQUENCE [LARGE SCALE GENOMIC DNA]</scope>
    <source>
        <strain evidence="10 11">ATCC 24622</strain>
    </source>
</reference>
<keyword evidence="3 7" id="KW-0813">Transport</keyword>
<dbReference type="InterPro" id="IPR003663">
    <property type="entry name" value="Sugar/inositol_transpt"/>
</dbReference>
<evidence type="ECO:0000256" key="4">
    <source>
        <dbReference type="ARBA" id="ARBA00022692"/>
    </source>
</evidence>
<feature type="transmembrane region" description="Helical" evidence="8">
    <location>
        <begin position="249"/>
        <end position="267"/>
    </location>
</feature>
<dbReference type="NCBIfam" id="TIGR00879">
    <property type="entry name" value="SP"/>
    <property type="match status" value="1"/>
</dbReference>
<feature type="transmembrane region" description="Helical" evidence="8">
    <location>
        <begin position="180"/>
        <end position="202"/>
    </location>
</feature>
<keyword evidence="11" id="KW-1185">Reference proteome</keyword>
<dbReference type="PRINTS" id="PR00171">
    <property type="entry name" value="SUGRTRNSPORT"/>
</dbReference>
<keyword evidence="6 8" id="KW-0472">Membrane</keyword>
<evidence type="ECO:0000259" key="9">
    <source>
        <dbReference type="PROSITE" id="PS50850"/>
    </source>
</evidence>
<dbReference type="InterPro" id="IPR005829">
    <property type="entry name" value="Sugar_transporter_CS"/>
</dbReference>
<organism evidence="10 11">
    <name type="scientific">Phialemonium thermophilum</name>
    <dbReference type="NCBI Taxonomy" id="223376"/>
    <lineage>
        <taxon>Eukaryota</taxon>
        <taxon>Fungi</taxon>
        <taxon>Dikarya</taxon>
        <taxon>Ascomycota</taxon>
        <taxon>Pezizomycotina</taxon>
        <taxon>Sordariomycetes</taxon>
        <taxon>Sordariomycetidae</taxon>
        <taxon>Cephalothecales</taxon>
        <taxon>Cephalothecaceae</taxon>
        <taxon>Phialemonium</taxon>
    </lineage>
</organism>
<comment type="similarity">
    <text evidence="2 7">Belongs to the major facilitator superfamily. Sugar transporter (TC 2.A.1.1) family.</text>
</comment>
<evidence type="ECO:0000256" key="7">
    <source>
        <dbReference type="RuleBase" id="RU003346"/>
    </source>
</evidence>
<dbReference type="PROSITE" id="PS50850">
    <property type="entry name" value="MFS"/>
    <property type="match status" value="1"/>
</dbReference>
<dbReference type="SUPFAM" id="SSF103473">
    <property type="entry name" value="MFS general substrate transporter"/>
    <property type="match status" value="1"/>
</dbReference>
<feature type="transmembrane region" description="Helical" evidence="8">
    <location>
        <begin position="222"/>
        <end position="240"/>
    </location>
</feature>
<dbReference type="InterPro" id="IPR020846">
    <property type="entry name" value="MFS_dom"/>
</dbReference>
<evidence type="ECO:0000256" key="6">
    <source>
        <dbReference type="ARBA" id="ARBA00023136"/>
    </source>
</evidence>
<protein>
    <recommendedName>
        <fullName evidence="9">Major facilitator superfamily (MFS) profile domain-containing protein</fullName>
    </recommendedName>
</protein>
<feature type="transmembrane region" description="Helical" evidence="8">
    <location>
        <begin position="279"/>
        <end position="305"/>
    </location>
</feature>
<dbReference type="PANTHER" id="PTHR48022">
    <property type="entry name" value="PLASTIDIC GLUCOSE TRANSPORTER 4"/>
    <property type="match status" value="1"/>
</dbReference>
<feature type="transmembrane region" description="Helical" evidence="8">
    <location>
        <begin position="85"/>
        <end position="106"/>
    </location>
</feature>
<comment type="caution">
    <text evidence="10">The sequence shown here is derived from an EMBL/GenBank/DDBJ whole genome shotgun (WGS) entry which is preliminary data.</text>
</comment>
<keyword evidence="5 8" id="KW-1133">Transmembrane helix</keyword>
<evidence type="ECO:0000313" key="10">
    <source>
        <dbReference type="EMBL" id="KAL1844890.1"/>
    </source>
</evidence>
<feature type="transmembrane region" description="Helical" evidence="8">
    <location>
        <begin position="53"/>
        <end position="73"/>
    </location>
</feature>
<feature type="transmembrane region" description="Helical" evidence="8">
    <location>
        <begin position="20"/>
        <end position="41"/>
    </location>
</feature>
<evidence type="ECO:0000256" key="2">
    <source>
        <dbReference type="ARBA" id="ARBA00010992"/>
    </source>
</evidence>
<feature type="transmembrane region" description="Helical" evidence="8">
    <location>
        <begin position="317"/>
        <end position="336"/>
    </location>
</feature>
<dbReference type="PROSITE" id="PS00217">
    <property type="entry name" value="SUGAR_TRANSPORT_2"/>
    <property type="match status" value="1"/>
</dbReference>
<dbReference type="Pfam" id="PF00083">
    <property type="entry name" value="Sugar_tr"/>
    <property type="match status" value="1"/>
</dbReference>
<evidence type="ECO:0000256" key="8">
    <source>
        <dbReference type="SAM" id="Phobius"/>
    </source>
</evidence>
<evidence type="ECO:0000256" key="5">
    <source>
        <dbReference type="ARBA" id="ARBA00022989"/>
    </source>
</evidence>
<dbReference type="InterPro" id="IPR036259">
    <property type="entry name" value="MFS_trans_sf"/>
</dbReference>
<evidence type="ECO:0000256" key="3">
    <source>
        <dbReference type="ARBA" id="ARBA00022448"/>
    </source>
</evidence>